<evidence type="ECO:0000313" key="2">
    <source>
        <dbReference type="EMBL" id="SSC12484.1"/>
    </source>
</evidence>
<organism evidence="2 3">
    <name type="scientific">Mesotoga infera</name>
    <dbReference type="NCBI Taxonomy" id="1236046"/>
    <lineage>
        <taxon>Bacteria</taxon>
        <taxon>Thermotogati</taxon>
        <taxon>Thermotogota</taxon>
        <taxon>Thermotogae</taxon>
        <taxon>Kosmotogales</taxon>
        <taxon>Kosmotogaceae</taxon>
        <taxon>Mesotoga</taxon>
    </lineage>
</organism>
<dbReference type="PANTHER" id="PTHR47505:SF1">
    <property type="entry name" value="DNA UTILIZATION PROTEIN YHGH"/>
    <property type="match status" value="1"/>
</dbReference>
<dbReference type="GO" id="GO:0016757">
    <property type="term" value="F:glycosyltransferase activity"/>
    <property type="evidence" value="ECO:0007669"/>
    <property type="project" value="UniProtKB-KW"/>
</dbReference>
<dbReference type="AlphaFoldDB" id="A0A7Z7LEE8"/>
<dbReference type="Proteomes" id="UP000250796">
    <property type="component" value="Chromosome MESINF"/>
</dbReference>
<keyword evidence="3" id="KW-1185">Reference proteome</keyword>
<accession>A0A7Z7LEE8</accession>
<dbReference type="SUPFAM" id="SSF53271">
    <property type="entry name" value="PRTase-like"/>
    <property type="match status" value="1"/>
</dbReference>
<sequence>MKISRVISHFFPNRCEVCNCEIELGAVLCGECEKLIRGPIMASFKLAHIDRAYSYWSYDTPLREMIHAYKFGDRPRMADLFSKMLLEMFLVFGEDVNTVVPVPTTVDAFRRRGFDTNHLILKKLSRDLDLKIEDVLVATGRRSPQSRLKLADRHGNVEGKFRVKRELSTGKIILFDDVVTTGATVGQCARVLREEGVKEITLFSIAKAKK</sequence>
<dbReference type="CDD" id="cd06223">
    <property type="entry name" value="PRTases_typeI"/>
    <property type="match status" value="1"/>
</dbReference>
<reference evidence="2 3" key="1">
    <citation type="submission" date="2017-01" db="EMBL/GenBank/DDBJ databases">
        <authorList>
            <person name="Erauso G."/>
        </authorList>
    </citation>
    <scope>NUCLEOTIDE SEQUENCE [LARGE SCALE GENOMIC DNA]</scope>
    <source>
        <strain evidence="2">MESINF1</strain>
    </source>
</reference>
<dbReference type="KEGG" id="minf:MESINF_1035"/>
<dbReference type="InterPro" id="IPR029057">
    <property type="entry name" value="PRTase-like"/>
</dbReference>
<keyword evidence="2" id="KW-0808">Transferase</keyword>
<gene>
    <name evidence="2" type="ORF">MESINF_1035</name>
</gene>
<dbReference type="EMBL" id="LS974202">
    <property type="protein sequence ID" value="SSC12484.1"/>
    <property type="molecule type" value="Genomic_DNA"/>
</dbReference>
<name>A0A7Z7LEE8_9BACT</name>
<evidence type="ECO:0000313" key="3">
    <source>
        <dbReference type="Proteomes" id="UP000250796"/>
    </source>
</evidence>
<dbReference type="Gene3D" id="3.40.50.2020">
    <property type="match status" value="1"/>
</dbReference>
<evidence type="ECO:0000256" key="1">
    <source>
        <dbReference type="ARBA" id="ARBA00008007"/>
    </source>
</evidence>
<proteinExistence type="inferred from homology"/>
<keyword evidence="2" id="KW-0328">Glycosyltransferase</keyword>
<dbReference type="InterPro" id="IPR051910">
    <property type="entry name" value="ComF/GntX_DNA_util-trans"/>
</dbReference>
<dbReference type="InterPro" id="IPR000836">
    <property type="entry name" value="PRTase_dom"/>
</dbReference>
<protein>
    <submittedName>
        <fullName evidence="2">Phosphoribosyltransferase</fullName>
    </submittedName>
</protein>
<comment type="similarity">
    <text evidence="1">Belongs to the ComF/GntX family.</text>
</comment>
<dbReference type="RefSeq" id="WP_231936871.1">
    <property type="nucleotide sequence ID" value="NZ_LS974202.1"/>
</dbReference>
<dbReference type="PANTHER" id="PTHR47505">
    <property type="entry name" value="DNA UTILIZATION PROTEIN YHGH"/>
    <property type="match status" value="1"/>
</dbReference>